<dbReference type="InterPro" id="IPR004776">
    <property type="entry name" value="Mem_transp_PIN-like"/>
</dbReference>
<dbReference type="AlphaFoldDB" id="A0A1S7LK48"/>
<dbReference type="Pfam" id="PF03547">
    <property type="entry name" value="Mem_trans"/>
    <property type="match status" value="2"/>
</dbReference>
<reference evidence="8" key="1">
    <citation type="submission" date="2015-04" db="EMBL/GenBank/DDBJ databases">
        <authorList>
            <person name="Syromyatnikov M.Y."/>
            <person name="Popov V.N."/>
        </authorList>
    </citation>
    <scope>NUCLEOTIDE SEQUENCE</scope>
    <source>
        <strain evidence="8">MO-1</strain>
    </source>
</reference>
<keyword evidence="4 7" id="KW-0812">Transmembrane</keyword>
<evidence type="ECO:0000256" key="1">
    <source>
        <dbReference type="ARBA" id="ARBA00004141"/>
    </source>
</evidence>
<dbReference type="GO" id="GO:0055085">
    <property type="term" value="P:transmembrane transport"/>
    <property type="evidence" value="ECO:0007669"/>
    <property type="project" value="InterPro"/>
</dbReference>
<keyword evidence="3" id="KW-1003">Cell membrane</keyword>
<evidence type="ECO:0000313" key="8">
    <source>
        <dbReference type="EMBL" id="CRH07342.1"/>
    </source>
</evidence>
<evidence type="ECO:0000256" key="4">
    <source>
        <dbReference type="ARBA" id="ARBA00022692"/>
    </source>
</evidence>
<evidence type="ECO:0000256" key="7">
    <source>
        <dbReference type="SAM" id="Phobius"/>
    </source>
</evidence>
<feature type="transmembrane region" description="Helical" evidence="7">
    <location>
        <begin position="255"/>
        <end position="273"/>
    </location>
</feature>
<feature type="transmembrane region" description="Helical" evidence="7">
    <location>
        <begin position="280"/>
        <end position="302"/>
    </location>
</feature>
<keyword evidence="2" id="KW-0813">Transport</keyword>
<dbReference type="PANTHER" id="PTHR36838">
    <property type="entry name" value="AUXIN EFFLUX CARRIER FAMILY PROTEIN"/>
    <property type="match status" value="1"/>
</dbReference>
<protein>
    <submittedName>
        <fullName evidence="8">Putative auxin efflux carrier</fullName>
    </submittedName>
</protein>
<comment type="subcellular location">
    <subcellularLocation>
        <location evidence="1">Membrane</location>
        <topology evidence="1">Multi-pass membrane protein</topology>
    </subcellularLocation>
</comment>
<feature type="transmembrane region" description="Helical" evidence="7">
    <location>
        <begin position="219"/>
        <end position="243"/>
    </location>
</feature>
<feature type="transmembrane region" description="Helical" evidence="7">
    <location>
        <begin position="92"/>
        <end position="110"/>
    </location>
</feature>
<feature type="transmembrane region" description="Helical" evidence="7">
    <location>
        <begin position="58"/>
        <end position="80"/>
    </location>
</feature>
<dbReference type="EMBL" id="LO017727">
    <property type="protein sequence ID" value="CRH07342.1"/>
    <property type="molecule type" value="Genomic_DNA"/>
</dbReference>
<sequence>MENLILVFLLVSAGYFFQRLHAFSAPMTANILNQYVIHISLPALVLWQVPKLPISTDLLAPILTPWLMLCISVGLVLIAARLLGWSRPLTGGMLLVVPLGNTSFVGIPMLEALHGSHGIPYAVLYDQTGTFLALATYGAVVLASYHGDGLPGWRPMMRKVFTFPPFLALLGALALRFIETPPLMAFILQRLAETLVPVVMVAVGLSFKLRPPPGQSMALGVGLLLKLIISPLIALGISILAGWQGVAAEVSVLEAGMPSMITAGALAMAAGFAPEVMAAMVGWGIVLAFGSLMLIKQLLFLLG</sequence>
<keyword evidence="5 7" id="KW-1133">Transmembrane helix</keyword>
<evidence type="ECO:0000256" key="3">
    <source>
        <dbReference type="ARBA" id="ARBA00022475"/>
    </source>
</evidence>
<feature type="transmembrane region" description="Helical" evidence="7">
    <location>
        <begin position="184"/>
        <end position="207"/>
    </location>
</feature>
<accession>A0A1S7LK48</accession>
<dbReference type="PANTHER" id="PTHR36838:SF1">
    <property type="entry name" value="SLR1864 PROTEIN"/>
    <property type="match status" value="1"/>
</dbReference>
<dbReference type="GO" id="GO:0016020">
    <property type="term" value="C:membrane"/>
    <property type="evidence" value="ECO:0007669"/>
    <property type="project" value="UniProtKB-SubCell"/>
</dbReference>
<gene>
    <name evidence="8" type="ORF">MAGMO_3202</name>
</gene>
<evidence type="ECO:0000256" key="6">
    <source>
        <dbReference type="ARBA" id="ARBA00023136"/>
    </source>
</evidence>
<evidence type="ECO:0000256" key="5">
    <source>
        <dbReference type="ARBA" id="ARBA00022989"/>
    </source>
</evidence>
<evidence type="ECO:0000256" key="2">
    <source>
        <dbReference type="ARBA" id="ARBA00022448"/>
    </source>
</evidence>
<organism evidence="8">
    <name type="scientific">Magnetococcus massalia (strain MO-1)</name>
    <dbReference type="NCBI Taxonomy" id="451514"/>
    <lineage>
        <taxon>Bacteria</taxon>
        <taxon>Pseudomonadati</taxon>
        <taxon>Pseudomonadota</taxon>
        <taxon>Magnetococcia</taxon>
        <taxon>Magnetococcales</taxon>
        <taxon>Magnetococcaceae</taxon>
        <taxon>Magnetococcus</taxon>
    </lineage>
</organism>
<name>A0A1S7LK48_MAGMO</name>
<feature type="transmembrane region" description="Helical" evidence="7">
    <location>
        <begin position="160"/>
        <end position="178"/>
    </location>
</feature>
<keyword evidence="6 7" id="KW-0472">Membrane</keyword>
<feature type="transmembrane region" description="Helical" evidence="7">
    <location>
        <begin position="130"/>
        <end position="148"/>
    </location>
</feature>
<proteinExistence type="predicted"/>